<keyword evidence="3" id="KW-1185">Reference proteome</keyword>
<evidence type="ECO:0000313" key="2">
    <source>
        <dbReference type="EMBL" id="TKR27811.1"/>
    </source>
</evidence>
<proteinExistence type="predicted"/>
<gene>
    <name evidence="2" type="ORF">DM868_01600</name>
</gene>
<organism evidence="2 3">
    <name type="scientific">Natronomonas salsuginis</name>
    <dbReference type="NCBI Taxonomy" id="2217661"/>
    <lineage>
        <taxon>Archaea</taxon>
        <taxon>Methanobacteriati</taxon>
        <taxon>Methanobacteriota</taxon>
        <taxon>Stenosarchaea group</taxon>
        <taxon>Halobacteria</taxon>
        <taxon>Halobacteriales</taxon>
        <taxon>Natronomonadaceae</taxon>
        <taxon>Natronomonas</taxon>
    </lineage>
</organism>
<evidence type="ECO:0000256" key="1">
    <source>
        <dbReference type="SAM" id="MobiDB-lite"/>
    </source>
</evidence>
<feature type="region of interest" description="Disordered" evidence="1">
    <location>
        <begin position="1"/>
        <end position="24"/>
    </location>
</feature>
<dbReference type="EMBL" id="QKNX01000001">
    <property type="protein sequence ID" value="TKR27811.1"/>
    <property type="molecule type" value="Genomic_DNA"/>
</dbReference>
<comment type="caution">
    <text evidence="2">The sequence shown here is derived from an EMBL/GenBank/DDBJ whole genome shotgun (WGS) entry which is preliminary data.</text>
</comment>
<reference evidence="2 3" key="1">
    <citation type="submission" date="2019-04" db="EMBL/GenBank/DDBJ databases">
        <title>Natronomonas sp. F20-122 a newhaloarchaeon isolated from a saline saltern of Isla Bacuta, Huelva, Spain.</title>
        <authorList>
            <person name="Duran-Viseras A."/>
            <person name="Sanchez-Porro C."/>
            <person name="Ventosa A."/>
        </authorList>
    </citation>
    <scope>NUCLEOTIDE SEQUENCE [LARGE SCALE GENOMIC DNA]</scope>
    <source>
        <strain evidence="2 3">F20-122</strain>
    </source>
</reference>
<name>A0A4U5JHL8_9EURY</name>
<evidence type="ECO:0000313" key="3">
    <source>
        <dbReference type="Proteomes" id="UP000308037"/>
    </source>
</evidence>
<dbReference type="InterPro" id="IPR043835">
    <property type="entry name" value="DUF5811"/>
</dbReference>
<protein>
    <submittedName>
        <fullName evidence="2">Uncharacterized protein</fullName>
    </submittedName>
</protein>
<accession>A0A4U5JHL8</accession>
<sequence length="113" mass="11658">MHGNTPYAGSPTADAQPTPERRRTLRRELASVAASTRELLSDEFVVGGEISDGDDGSLRATIAVQPPVGSVVSAGIDPENADADAVDSLARDLAASAVFEAKHATRDTHSSAS</sequence>
<dbReference type="RefSeq" id="WP_137275111.1">
    <property type="nucleotide sequence ID" value="NZ_QKNX01000001.1"/>
</dbReference>
<dbReference type="OrthoDB" id="201266at2157"/>
<dbReference type="AlphaFoldDB" id="A0A4U5JHL8"/>
<dbReference type="Proteomes" id="UP000308037">
    <property type="component" value="Unassembled WGS sequence"/>
</dbReference>
<dbReference type="Pfam" id="PF19128">
    <property type="entry name" value="DUF5811"/>
    <property type="match status" value="1"/>
</dbReference>